<dbReference type="PANTHER" id="PTHR42659:SF2">
    <property type="entry name" value="XANTHINE DEHYDROGENASE SUBUNIT C-RELATED"/>
    <property type="match status" value="1"/>
</dbReference>
<dbReference type="GO" id="GO:0016491">
    <property type="term" value="F:oxidoreductase activity"/>
    <property type="evidence" value="ECO:0007669"/>
    <property type="project" value="UniProtKB-KW"/>
</dbReference>
<dbReference type="AlphaFoldDB" id="A0A381Q2B3"/>
<dbReference type="PROSITE" id="PS51387">
    <property type="entry name" value="FAD_PCMH"/>
    <property type="match status" value="1"/>
</dbReference>
<dbReference type="InterPro" id="IPR051312">
    <property type="entry name" value="Diverse_Substr_Oxidored"/>
</dbReference>
<dbReference type="SUPFAM" id="SSF55447">
    <property type="entry name" value="CO dehydrogenase flavoprotein C-terminal domain-like"/>
    <property type="match status" value="1"/>
</dbReference>
<gene>
    <name evidence="5" type="ORF">METZ01_LOCUS26296</name>
</gene>
<name>A0A381Q2B3_9ZZZZ</name>
<keyword evidence="1" id="KW-0285">Flavoprotein</keyword>
<dbReference type="Pfam" id="PF00941">
    <property type="entry name" value="FAD_binding_5"/>
    <property type="match status" value="1"/>
</dbReference>
<dbReference type="InterPro" id="IPR016166">
    <property type="entry name" value="FAD-bd_PCMH"/>
</dbReference>
<dbReference type="InterPro" id="IPR005107">
    <property type="entry name" value="CO_DH_flav_C"/>
</dbReference>
<protein>
    <recommendedName>
        <fullName evidence="4">FAD-binding PCMH-type domain-containing protein</fullName>
    </recommendedName>
</protein>
<proteinExistence type="predicted"/>
<sequence length="289" mass="29804">VKYAAPSSVEEATTLLSSSPSAQVFAGATDLVPQIRGGYPTPDVLVDLKKIDQLVSLANDADKWTVGAATPTVRLTEDQAFSQEFPGLSEAAGLIGSDQIQSRSSLGGNLCNGSPAADSVPAMVVNGVRALVAGPKGSRVIDVADVVTGPGEISLASDEFIVEFEIDRMPTRTADAYLRMIPRTEMDIAVVGVGARIGLSDDGTIAEALVVLGAVAPTAVRVNGAEDALIGSTADDDTLAVVAAAASEACNPIDDKRGTIAYREQVAGVLAKRAVRIAMERAEQRNGDV</sequence>
<dbReference type="InterPro" id="IPR016167">
    <property type="entry name" value="FAD-bd_PCMH_sub1"/>
</dbReference>
<dbReference type="InterPro" id="IPR002346">
    <property type="entry name" value="Mopterin_DH_FAD-bd"/>
</dbReference>
<dbReference type="Gene3D" id="3.30.390.50">
    <property type="entry name" value="CO dehydrogenase flavoprotein, C-terminal domain"/>
    <property type="match status" value="1"/>
</dbReference>
<evidence type="ECO:0000313" key="5">
    <source>
        <dbReference type="EMBL" id="SUZ73442.1"/>
    </source>
</evidence>
<evidence type="ECO:0000256" key="3">
    <source>
        <dbReference type="ARBA" id="ARBA00023002"/>
    </source>
</evidence>
<dbReference type="Gene3D" id="3.30.43.10">
    <property type="entry name" value="Uridine Diphospho-n-acetylenolpyruvylglucosamine Reductase, domain 2"/>
    <property type="match status" value="1"/>
</dbReference>
<organism evidence="5">
    <name type="scientific">marine metagenome</name>
    <dbReference type="NCBI Taxonomy" id="408172"/>
    <lineage>
        <taxon>unclassified sequences</taxon>
        <taxon>metagenomes</taxon>
        <taxon>ecological metagenomes</taxon>
    </lineage>
</organism>
<dbReference type="InterPro" id="IPR036683">
    <property type="entry name" value="CO_DH_flav_C_dom_sf"/>
</dbReference>
<dbReference type="SUPFAM" id="SSF56176">
    <property type="entry name" value="FAD-binding/transporter-associated domain-like"/>
    <property type="match status" value="1"/>
</dbReference>
<evidence type="ECO:0000256" key="2">
    <source>
        <dbReference type="ARBA" id="ARBA00022827"/>
    </source>
</evidence>
<keyword evidence="2" id="KW-0274">FAD</keyword>
<accession>A0A381Q2B3</accession>
<evidence type="ECO:0000256" key="1">
    <source>
        <dbReference type="ARBA" id="ARBA00022630"/>
    </source>
</evidence>
<dbReference type="Pfam" id="PF03450">
    <property type="entry name" value="CO_deh_flav_C"/>
    <property type="match status" value="1"/>
</dbReference>
<reference evidence="5" key="1">
    <citation type="submission" date="2018-05" db="EMBL/GenBank/DDBJ databases">
        <authorList>
            <person name="Lanie J.A."/>
            <person name="Ng W.-L."/>
            <person name="Kazmierczak K.M."/>
            <person name="Andrzejewski T.M."/>
            <person name="Davidsen T.M."/>
            <person name="Wayne K.J."/>
            <person name="Tettelin H."/>
            <person name="Glass J.I."/>
            <person name="Rusch D."/>
            <person name="Podicherti R."/>
            <person name="Tsui H.-C.T."/>
            <person name="Winkler M.E."/>
        </authorList>
    </citation>
    <scope>NUCLEOTIDE SEQUENCE</scope>
</reference>
<dbReference type="InterPro" id="IPR016169">
    <property type="entry name" value="FAD-bd_PCMH_sub2"/>
</dbReference>
<evidence type="ECO:0000259" key="4">
    <source>
        <dbReference type="PROSITE" id="PS51387"/>
    </source>
</evidence>
<dbReference type="PANTHER" id="PTHR42659">
    <property type="entry name" value="XANTHINE DEHYDROGENASE SUBUNIT C-RELATED"/>
    <property type="match status" value="1"/>
</dbReference>
<dbReference type="SMART" id="SM01092">
    <property type="entry name" value="CO_deh_flav_C"/>
    <property type="match status" value="1"/>
</dbReference>
<dbReference type="EMBL" id="UINC01001179">
    <property type="protein sequence ID" value="SUZ73442.1"/>
    <property type="molecule type" value="Genomic_DNA"/>
</dbReference>
<dbReference type="InterPro" id="IPR036318">
    <property type="entry name" value="FAD-bd_PCMH-like_sf"/>
</dbReference>
<dbReference type="Gene3D" id="3.30.465.10">
    <property type="match status" value="1"/>
</dbReference>
<keyword evidence="3" id="KW-0560">Oxidoreductase</keyword>
<dbReference type="GO" id="GO:0071949">
    <property type="term" value="F:FAD binding"/>
    <property type="evidence" value="ECO:0007669"/>
    <property type="project" value="InterPro"/>
</dbReference>
<feature type="non-terminal residue" evidence="5">
    <location>
        <position position="1"/>
    </location>
</feature>
<feature type="domain" description="FAD-binding PCMH-type" evidence="4">
    <location>
        <begin position="1"/>
        <end position="171"/>
    </location>
</feature>